<dbReference type="Proteomes" id="UP001207468">
    <property type="component" value="Unassembled WGS sequence"/>
</dbReference>
<name>A0ACC0UJI7_9AGAM</name>
<protein>
    <submittedName>
        <fullName evidence="1">Uncharacterized protein</fullName>
    </submittedName>
</protein>
<dbReference type="EMBL" id="JAGFNK010000022">
    <property type="protein sequence ID" value="KAI9511396.1"/>
    <property type="molecule type" value="Genomic_DNA"/>
</dbReference>
<evidence type="ECO:0000313" key="2">
    <source>
        <dbReference type="Proteomes" id="UP001207468"/>
    </source>
</evidence>
<gene>
    <name evidence="1" type="ORF">F5148DRAFT_344255</name>
</gene>
<accession>A0ACC0UJI7</accession>
<reference evidence="1" key="1">
    <citation type="submission" date="2021-03" db="EMBL/GenBank/DDBJ databases">
        <title>Evolutionary priming and transition to the ectomycorrhizal habit in an iconic lineage of mushroom-forming fungi: is preadaptation a requirement?</title>
        <authorList>
            <consortium name="DOE Joint Genome Institute"/>
            <person name="Looney B.P."/>
            <person name="Miyauchi S."/>
            <person name="Morin E."/>
            <person name="Drula E."/>
            <person name="Courty P.E."/>
            <person name="Chicoki N."/>
            <person name="Fauchery L."/>
            <person name="Kohler A."/>
            <person name="Kuo A."/>
            <person name="LaButti K."/>
            <person name="Pangilinan J."/>
            <person name="Lipzen A."/>
            <person name="Riley R."/>
            <person name="Andreopoulos W."/>
            <person name="He G."/>
            <person name="Johnson J."/>
            <person name="Barry K.W."/>
            <person name="Grigoriev I.V."/>
            <person name="Nagy L."/>
            <person name="Hibbett D."/>
            <person name="Henrissat B."/>
            <person name="Matheny P.B."/>
            <person name="Labbe J."/>
            <person name="Martin A.F."/>
        </authorList>
    </citation>
    <scope>NUCLEOTIDE SEQUENCE</scope>
    <source>
        <strain evidence="1">BPL698</strain>
    </source>
</reference>
<keyword evidence="2" id="KW-1185">Reference proteome</keyword>
<proteinExistence type="predicted"/>
<sequence>MGDVTSNVPLNQLPQPLDNHWHENIMSTPFSEYEEKVRDHGLLASITFLVILPLGVLLPRYVRTFTNRWWWLHVLINMFIAGPLVFASWARAISASNMSAPEPLDHHGIIGYVILSLYISQFVIGAFIHYIRIPSLSIIHRPLQNYFHAVLGLAILAIAGYQVHNGLYEEWEESTNNVHPVKDSLKHAWLALLITFWALYGIGLVLLPRQYKQEQEARLDKQDKGSL</sequence>
<comment type="caution">
    <text evidence="1">The sequence shown here is derived from an EMBL/GenBank/DDBJ whole genome shotgun (WGS) entry which is preliminary data.</text>
</comment>
<evidence type="ECO:0000313" key="1">
    <source>
        <dbReference type="EMBL" id="KAI9511396.1"/>
    </source>
</evidence>
<organism evidence="1 2">
    <name type="scientific">Russula earlei</name>
    <dbReference type="NCBI Taxonomy" id="71964"/>
    <lineage>
        <taxon>Eukaryota</taxon>
        <taxon>Fungi</taxon>
        <taxon>Dikarya</taxon>
        <taxon>Basidiomycota</taxon>
        <taxon>Agaricomycotina</taxon>
        <taxon>Agaricomycetes</taxon>
        <taxon>Russulales</taxon>
        <taxon>Russulaceae</taxon>
        <taxon>Russula</taxon>
    </lineage>
</organism>